<protein>
    <recommendedName>
        <fullName evidence="5">DUF1433 domain-containing protein</fullName>
    </recommendedName>
</protein>
<reference evidence="1" key="1">
    <citation type="submission" date="2016-11" db="EMBL/GenBank/DDBJ databases">
        <title>Complete genome sequence of Virgibacillus dokdonensis 21D, a halophilic bacterium isolated from the deep hypersaline anoxic basin Discovery in the Mediterranean Sea.</title>
        <authorList>
            <person name="Zeaiter Z."/>
            <person name="Booth J.M."/>
            <person name="Prosdocimi E.M."/>
            <person name="Mapelli F."/>
            <person name="Fusi M."/>
            <person name="Daffonchio D."/>
            <person name="Borin S."/>
            <person name="Crotti E."/>
        </authorList>
    </citation>
    <scope>NUCLEOTIDE SEQUENCE</scope>
    <source>
        <strain evidence="1">21D</strain>
    </source>
</reference>
<dbReference type="KEGG" id="vpn:A21D_01062"/>
<dbReference type="EMBL" id="CP018622">
    <property type="protein sequence ID" value="AUJ24174.1"/>
    <property type="molecule type" value="Genomic_DNA"/>
</dbReference>
<dbReference type="Proteomes" id="UP000256488">
    <property type="component" value="Unassembled WGS sequence"/>
</dbReference>
<name>A0A2K9IXN0_9BACI</name>
<evidence type="ECO:0000313" key="2">
    <source>
        <dbReference type="EMBL" id="RFA32322.1"/>
    </source>
</evidence>
<reference evidence="2 4" key="3">
    <citation type="submission" date="2017-05" db="EMBL/GenBank/DDBJ databases">
        <title>Virgibacillus sp. AK90 isolated from a saltern of Kakinada, India.</title>
        <authorList>
            <person name="Gupta V."/>
            <person name="Sidhu C."/>
            <person name="Korpole S."/>
            <person name="Pinnaka A.K."/>
        </authorList>
    </citation>
    <scope>NUCLEOTIDE SEQUENCE [LARGE SCALE GENOMIC DNA]</scope>
    <source>
        <strain evidence="2 4">AK90</strain>
    </source>
</reference>
<evidence type="ECO:0000313" key="3">
    <source>
        <dbReference type="Proteomes" id="UP000234237"/>
    </source>
</evidence>
<reference evidence="3" key="2">
    <citation type="submission" date="2016-11" db="EMBL/GenBank/DDBJ databases">
        <title>Complete genome sequence of Virgibacillus pantothenticus 21D, a halophilic bacterium isolated from the deep hypersaline anoxic basin Discovery in the Mediterranean Sea.</title>
        <authorList>
            <person name="Zeaiter Z."/>
            <person name="Booth J.M."/>
            <person name="Prosdocimi E.M."/>
            <person name="Mapelli F."/>
            <person name="Fusi M."/>
            <person name="Daffonchio D."/>
            <person name="Borin S."/>
            <person name="Crotti E."/>
        </authorList>
    </citation>
    <scope>NUCLEOTIDE SEQUENCE [LARGE SCALE GENOMIC DNA]</scope>
    <source>
        <strain evidence="3">21D</strain>
    </source>
</reference>
<dbReference type="AlphaFoldDB" id="A0A2K9IXN0"/>
<dbReference type="InterPro" id="IPR009881">
    <property type="entry name" value="DUF1433"/>
</dbReference>
<dbReference type="Proteomes" id="UP000234237">
    <property type="component" value="Chromosome"/>
</dbReference>
<accession>A0A3E0WH84</accession>
<dbReference type="Gene3D" id="3.10.450.130">
    <property type="entry name" value="folded 79 residue fragment of lin0334 like domains"/>
    <property type="match status" value="1"/>
</dbReference>
<dbReference type="PROSITE" id="PS51257">
    <property type="entry name" value="PROKAR_LIPOPROTEIN"/>
    <property type="match status" value="1"/>
</dbReference>
<proteinExistence type="predicted"/>
<sequence>MKKINILIIFIIILLGGCNVNSNEEDFNNETIRKAKETAESYLKNNFNNIEQIEFSDDYKSGMGGIMIRGIVNNNKEANFSIDIDVYDNGVLEVGSIGKGKEFPKRKDECREKTCDY</sequence>
<dbReference type="Pfam" id="PF07252">
    <property type="entry name" value="DUF1433"/>
    <property type="match status" value="1"/>
</dbReference>
<gene>
    <name evidence="1" type="ORF">A21D_01062</name>
    <name evidence="2" type="ORF">CAI16_18415</name>
</gene>
<evidence type="ECO:0008006" key="5">
    <source>
        <dbReference type="Google" id="ProtNLM"/>
    </source>
</evidence>
<accession>A0A2K9IXN0</accession>
<evidence type="ECO:0000313" key="1">
    <source>
        <dbReference type="EMBL" id="AUJ24174.1"/>
    </source>
</evidence>
<evidence type="ECO:0000313" key="4">
    <source>
        <dbReference type="Proteomes" id="UP000256488"/>
    </source>
</evidence>
<organism evidence="1 3">
    <name type="scientific">Virgibacillus dokdonensis</name>
    <dbReference type="NCBI Taxonomy" id="302167"/>
    <lineage>
        <taxon>Bacteria</taxon>
        <taxon>Bacillati</taxon>
        <taxon>Bacillota</taxon>
        <taxon>Bacilli</taxon>
        <taxon>Bacillales</taxon>
        <taxon>Bacillaceae</taxon>
        <taxon>Virgibacillus</taxon>
    </lineage>
</organism>
<dbReference type="EMBL" id="NFZX01000069">
    <property type="protein sequence ID" value="RFA32322.1"/>
    <property type="molecule type" value="Genomic_DNA"/>
</dbReference>